<sequence length="83" mass="8548">MARNFPGGAPVSGIEGQGDLDPATRGADRVDSRIADRQALEGREDDDLAAGSEGEAWLEGARSTPPAADVRSDDQGTPNGEPT</sequence>
<proteinExistence type="predicted"/>
<keyword evidence="3" id="KW-1185">Reference proteome</keyword>
<accession>A0ABQ3C3W0</accession>
<name>A0ABQ3C3W0_9GAMM</name>
<organism evidence="2 3">
    <name type="scientific">Cognatilysobacter xinjiangensis</name>
    <dbReference type="NCBI Taxonomy" id="546892"/>
    <lineage>
        <taxon>Bacteria</taxon>
        <taxon>Pseudomonadati</taxon>
        <taxon>Pseudomonadota</taxon>
        <taxon>Gammaproteobacteria</taxon>
        <taxon>Lysobacterales</taxon>
        <taxon>Lysobacteraceae</taxon>
        <taxon>Cognatilysobacter</taxon>
    </lineage>
</organism>
<reference evidence="3" key="1">
    <citation type="journal article" date="2019" name="Int. J. Syst. Evol. Microbiol.">
        <title>The Global Catalogue of Microorganisms (GCM) 10K type strain sequencing project: providing services to taxonomists for standard genome sequencing and annotation.</title>
        <authorList>
            <consortium name="The Broad Institute Genomics Platform"/>
            <consortium name="The Broad Institute Genome Sequencing Center for Infectious Disease"/>
            <person name="Wu L."/>
            <person name="Ma J."/>
        </authorList>
    </citation>
    <scope>NUCLEOTIDE SEQUENCE [LARGE SCALE GENOMIC DNA]</scope>
    <source>
        <strain evidence="3">KCTC 22558</strain>
    </source>
</reference>
<comment type="caution">
    <text evidence="2">The sequence shown here is derived from an EMBL/GenBank/DDBJ whole genome shotgun (WGS) entry which is preliminary data.</text>
</comment>
<gene>
    <name evidence="2" type="ORF">GCM10008101_20910</name>
</gene>
<evidence type="ECO:0000313" key="2">
    <source>
        <dbReference type="EMBL" id="GGZ66509.1"/>
    </source>
</evidence>
<protein>
    <submittedName>
        <fullName evidence="2">Uncharacterized protein</fullName>
    </submittedName>
</protein>
<feature type="compositionally biased region" description="Basic and acidic residues" evidence="1">
    <location>
        <begin position="26"/>
        <end position="42"/>
    </location>
</feature>
<feature type="region of interest" description="Disordered" evidence="1">
    <location>
        <begin position="1"/>
        <end position="83"/>
    </location>
</feature>
<dbReference type="RefSeq" id="WP_189449621.1">
    <property type="nucleotide sequence ID" value="NZ_BMXY01000002.1"/>
</dbReference>
<dbReference type="EMBL" id="BMXY01000002">
    <property type="protein sequence ID" value="GGZ66509.1"/>
    <property type="molecule type" value="Genomic_DNA"/>
</dbReference>
<dbReference type="Proteomes" id="UP000643403">
    <property type="component" value="Unassembled WGS sequence"/>
</dbReference>
<evidence type="ECO:0000313" key="3">
    <source>
        <dbReference type="Proteomes" id="UP000643403"/>
    </source>
</evidence>
<evidence type="ECO:0000256" key="1">
    <source>
        <dbReference type="SAM" id="MobiDB-lite"/>
    </source>
</evidence>